<dbReference type="AlphaFoldDB" id="W6JUW8"/>
<feature type="region of interest" description="Disordered" evidence="1">
    <location>
        <begin position="1"/>
        <end position="25"/>
    </location>
</feature>
<organism evidence="4 5">
    <name type="scientific">Nostocoides australiense Ben110</name>
    <dbReference type="NCBI Taxonomy" id="1193182"/>
    <lineage>
        <taxon>Bacteria</taxon>
        <taxon>Bacillati</taxon>
        <taxon>Actinomycetota</taxon>
        <taxon>Actinomycetes</taxon>
        <taxon>Micrococcales</taxon>
        <taxon>Intrasporangiaceae</taxon>
        <taxon>Nostocoides</taxon>
    </lineage>
</organism>
<keyword evidence="2" id="KW-1133">Transmembrane helix</keyword>
<feature type="transmembrane region" description="Helical" evidence="2">
    <location>
        <begin position="70"/>
        <end position="87"/>
    </location>
</feature>
<keyword evidence="2" id="KW-0472">Membrane</keyword>
<gene>
    <name evidence="4" type="ORF">BN11_1600011</name>
</gene>
<dbReference type="PANTHER" id="PTHR31061:SF24">
    <property type="entry name" value="LD22376P"/>
    <property type="match status" value="1"/>
</dbReference>
<feature type="domain" description="Heparan-alpha-glucosaminide N-acetyltransferase catalytic" evidence="3">
    <location>
        <begin position="28"/>
        <end position="244"/>
    </location>
</feature>
<comment type="caution">
    <text evidence="4">The sequence shown here is derived from an EMBL/GenBank/DDBJ whole genome shotgun (WGS) entry which is preliminary data.</text>
</comment>
<evidence type="ECO:0000256" key="2">
    <source>
        <dbReference type="SAM" id="Phobius"/>
    </source>
</evidence>
<dbReference type="STRING" id="1193182.BN11_1600011"/>
<dbReference type="EMBL" id="CAJA01000069">
    <property type="protein sequence ID" value="CCH72376.1"/>
    <property type="molecule type" value="Genomic_DNA"/>
</dbReference>
<sequence>MTLGAVSQAPAAPASTALAEDPAERPSRVGSLDAARGVMLILSVSAEAVLAPRPEAFVHTKWVGLHYYDWIFPLFVTLSGCGMAFAFRNHVRWRRNARRALVLVLAGLAYNYVAAPERGLADLRFTGVLQLYAALVVLVALLHHWLRSARAWIAFTLVWSGLLTLFWFAVSRDCVGGMPQPTCNPTLTVEGAWLGGLDHLYRLGKRGFETEGILGILGALSIASAGVVVGHLLADRHRQRHTVARLLAWAATVAIAGWAFAQVVPALKWLWTPSYGLITATAGVLLLTLAYAVVDTGPHRAIGYRLAYPLRALGRNSLLVYFGSHVAMMIMLRLGEPSLPERLSAKLGWTGHPHLAWVIASVLAWWALALVLDRKRIYVRA</sequence>
<evidence type="ECO:0000313" key="5">
    <source>
        <dbReference type="Proteomes" id="UP000035763"/>
    </source>
</evidence>
<accession>W6JUW8</accession>
<feature type="transmembrane region" description="Helical" evidence="2">
    <location>
        <begin position="246"/>
        <end position="267"/>
    </location>
</feature>
<keyword evidence="4" id="KW-0808">Transferase</keyword>
<protein>
    <submittedName>
        <fullName evidence="4">Putative heparan-alpha-glucosaminide N-acetyltransferase</fullName>
    </submittedName>
</protein>
<feature type="transmembrane region" description="Helical" evidence="2">
    <location>
        <begin position="152"/>
        <end position="170"/>
    </location>
</feature>
<keyword evidence="2" id="KW-0812">Transmembrane</keyword>
<feature type="transmembrane region" description="Helical" evidence="2">
    <location>
        <begin position="99"/>
        <end position="115"/>
    </location>
</feature>
<feature type="transmembrane region" description="Helical" evidence="2">
    <location>
        <begin position="315"/>
        <end position="334"/>
    </location>
</feature>
<dbReference type="GO" id="GO:0016740">
    <property type="term" value="F:transferase activity"/>
    <property type="evidence" value="ECO:0007669"/>
    <property type="project" value="UniProtKB-KW"/>
</dbReference>
<dbReference type="PANTHER" id="PTHR31061">
    <property type="entry name" value="LD22376P"/>
    <property type="match status" value="1"/>
</dbReference>
<proteinExistence type="predicted"/>
<feature type="transmembrane region" description="Helical" evidence="2">
    <location>
        <begin position="273"/>
        <end position="294"/>
    </location>
</feature>
<evidence type="ECO:0000259" key="3">
    <source>
        <dbReference type="Pfam" id="PF07786"/>
    </source>
</evidence>
<feature type="transmembrane region" description="Helical" evidence="2">
    <location>
        <begin position="213"/>
        <end position="234"/>
    </location>
</feature>
<dbReference type="Proteomes" id="UP000035763">
    <property type="component" value="Unassembled WGS sequence"/>
</dbReference>
<name>W6JUW8_9MICO</name>
<feature type="transmembrane region" description="Helical" evidence="2">
    <location>
        <begin position="354"/>
        <end position="372"/>
    </location>
</feature>
<keyword evidence="5" id="KW-1185">Reference proteome</keyword>
<evidence type="ECO:0000256" key="1">
    <source>
        <dbReference type="SAM" id="MobiDB-lite"/>
    </source>
</evidence>
<feature type="transmembrane region" description="Helical" evidence="2">
    <location>
        <begin position="127"/>
        <end position="145"/>
    </location>
</feature>
<feature type="compositionally biased region" description="Low complexity" evidence="1">
    <location>
        <begin position="1"/>
        <end position="20"/>
    </location>
</feature>
<evidence type="ECO:0000313" key="4">
    <source>
        <dbReference type="EMBL" id="CCH72376.1"/>
    </source>
</evidence>
<dbReference type="InterPro" id="IPR012429">
    <property type="entry name" value="HGSNAT_cat"/>
</dbReference>
<reference evidence="4 5" key="1">
    <citation type="journal article" date="2013" name="ISME J.">
        <title>A metabolic model for members of the genus Tetrasphaera involved in enhanced biological phosphorus removal.</title>
        <authorList>
            <person name="Kristiansen R."/>
            <person name="Nguyen H.T.T."/>
            <person name="Saunders A.M."/>
            <person name="Nielsen J.L."/>
            <person name="Wimmer R."/>
            <person name="Le V.Q."/>
            <person name="McIlroy S.J."/>
            <person name="Petrovski S."/>
            <person name="Seviour R.J."/>
            <person name="Calteau A."/>
            <person name="Nielsen K.L."/>
            <person name="Nielsen P.H."/>
        </authorList>
    </citation>
    <scope>NUCLEOTIDE SEQUENCE [LARGE SCALE GENOMIC DNA]</scope>
    <source>
        <strain evidence="4 5">Ben110</strain>
    </source>
</reference>
<dbReference type="Pfam" id="PF07786">
    <property type="entry name" value="HGSNAT_cat"/>
    <property type="match status" value="1"/>
</dbReference>